<feature type="compositionally biased region" description="Polar residues" evidence="1">
    <location>
        <begin position="150"/>
        <end position="159"/>
    </location>
</feature>
<dbReference type="PATRIC" id="fig|1608994.3.peg.4123"/>
<accession>A0A0J6IVV1</accession>
<dbReference type="STRING" id="1608994.TU86_17175"/>
<dbReference type="Pfam" id="PF05638">
    <property type="entry name" value="T6SS_HCP"/>
    <property type="match status" value="1"/>
</dbReference>
<sequence>MKDIYLKIGQPDVKGESLDKDHADWLEIDSWVHEIRQPKSSTASATGGNTAERCEHDAMEFTKAMDVTSPQLYEAASSGTTFKEITIEFFKRDGEGNRVKYLAIDLKNAVVASISPKVVAGQEPMETFKLKYAAVQWRYTQKASGGGQQGNTQGAWSLTKNDKSFAV</sequence>
<dbReference type="InterPro" id="IPR036624">
    <property type="entry name" value="Hcp1-lik_sf"/>
</dbReference>
<protein>
    <recommendedName>
        <fullName evidence="4">Hcp1 family type VI secretion system effector</fullName>
    </recommendedName>
</protein>
<evidence type="ECO:0000313" key="3">
    <source>
        <dbReference type="Proteomes" id="UP000036325"/>
    </source>
</evidence>
<name>A0A0J6IK79_9PSED</name>
<dbReference type="NCBIfam" id="TIGR03344">
    <property type="entry name" value="VI_effect_Hcp1"/>
    <property type="match status" value="1"/>
</dbReference>
<evidence type="ECO:0000313" key="2">
    <source>
        <dbReference type="EMBL" id="KMN12728.1"/>
    </source>
</evidence>
<feature type="region of interest" description="Disordered" evidence="1">
    <location>
        <begin position="143"/>
        <end position="167"/>
    </location>
</feature>
<organism evidence="2 3">
    <name type="scientific">Pseudomonas weihenstephanensis</name>
    <dbReference type="NCBI Taxonomy" id="1608994"/>
    <lineage>
        <taxon>Bacteria</taxon>
        <taxon>Pseudomonadati</taxon>
        <taxon>Pseudomonadota</taxon>
        <taxon>Gammaproteobacteria</taxon>
        <taxon>Pseudomonadales</taxon>
        <taxon>Pseudomonadaceae</taxon>
        <taxon>Pseudomonas</taxon>
    </lineage>
</organism>
<dbReference type="SUPFAM" id="SSF141452">
    <property type="entry name" value="Hcp1-like"/>
    <property type="match status" value="1"/>
</dbReference>
<dbReference type="InterPro" id="IPR008514">
    <property type="entry name" value="T6SS_Hcp"/>
</dbReference>
<dbReference type="RefSeq" id="WP_048365504.1">
    <property type="nucleotide sequence ID" value="NZ_JAAEBV010000001.1"/>
</dbReference>
<reference evidence="2 3" key="1">
    <citation type="submission" date="2015-02" db="EMBL/GenBank/DDBJ databases">
        <title>Pseudomonas helleri sp. nov. and Pseudomonas weihenstephanensis sp. nov., isolated from raw cows milk.</title>
        <authorList>
            <person name="von Neubeck M."/>
            <person name="Huptas C."/>
            <person name="Wenning M."/>
            <person name="Scherer S."/>
        </authorList>
    </citation>
    <scope>NUCLEOTIDE SEQUENCE [LARGE SCALE GENOMIC DNA]</scope>
    <source>
        <strain evidence="2 3">DSM 29166</strain>
    </source>
</reference>
<proteinExistence type="predicted"/>
<dbReference type="AlphaFoldDB" id="A0A0J6IK79"/>
<dbReference type="InterPro" id="IPR053165">
    <property type="entry name" value="HSI-I_assembly_Hcp1"/>
</dbReference>
<accession>A0A0J6IK79</accession>
<comment type="caution">
    <text evidence="2">The sequence shown here is derived from an EMBL/GenBank/DDBJ whole genome shotgun (WGS) entry which is preliminary data.</text>
</comment>
<dbReference type="EMBL" id="JYLF01000007">
    <property type="protein sequence ID" value="KMN12728.1"/>
    <property type="molecule type" value="Genomic_DNA"/>
</dbReference>
<evidence type="ECO:0000256" key="1">
    <source>
        <dbReference type="SAM" id="MobiDB-lite"/>
    </source>
</evidence>
<dbReference type="Gene3D" id="2.30.110.20">
    <property type="entry name" value="Hcp1-like"/>
    <property type="match status" value="1"/>
</dbReference>
<dbReference type="PANTHER" id="PTHR36152:SF1">
    <property type="entry name" value="UBIQUITIN-LIKE DOMAIN-CONTAINING PROTEIN"/>
    <property type="match status" value="1"/>
</dbReference>
<dbReference type="Proteomes" id="UP000036325">
    <property type="component" value="Unassembled WGS sequence"/>
</dbReference>
<gene>
    <name evidence="2" type="ORF">TU86_17175</name>
</gene>
<dbReference type="PANTHER" id="PTHR36152">
    <property type="entry name" value="CYTOPLASMIC PROTEIN-RELATED"/>
    <property type="match status" value="1"/>
</dbReference>
<evidence type="ECO:0008006" key="4">
    <source>
        <dbReference type="Google" id="ProtNLM"/>
    </source>
</evidence>
<dbReference type="OrthoDB" id="4865570at2"/>